<comment type="subunit">
    <text evidence="3">Homotetramer.</text>
</comment>
<comment type="caution">
    <text evidence="11">The sequence shown here is derived from an EMBL/GenBank/DDBJ whole genome shotgun (WGS) entry which is preliminary data.</text>
</comment>
<evidence type="ECO:0000256" key="3">
    <source>
        <dbReference type="ARBA" id="ARBA00011881"/>
    </source>
</evidence>
<keyword evidence="6" id="KW-0547">Nucleotide-binding</keyword>
<accession>A0A921DYJ6</accession>
<dbReference type="SMART" id="SM00954">
    <property type="entry name" value="RelA_SpoT"/>
    <property type="match status" value="1"/>
</dbReference>
<dbReference type="InterPro" id="IPR007685">
    <property type="entry name" value="RelA_SpoT"/>
</dbReference>
<dbReference type="GO" id="GO:0015969">
    <property type="term" value="P:guanosine tetraphosphate metabolic process"/>
    <property type="evidence" value="ECO:0007669"/>
    <property type="project" value="InterPro"/>
</dbReference>
<evidence type="ECO:0000256" key="6">
    <source>
        <dbReference type="ARBA" id="ARBA00022741"/>
    </source>
</evidence>
<dbReference type="EC" id="2.7.6.5" evidence="4"/>
<proteinExistence type="inferred from homology"/>
<feature type="domain" description="RelA/SpoT" evidence="10">
    <location>
        <begin position="43"/>
        <end position="164"/>
    </location>
</feature>
<evidence type="ECO:0000313" key="11">
    <source>
        <dbReference type="EMBL" id="HJE20463.1"/>
    </source>
</evidence>
<reference evidence="11" key="2">
    <citation type="submission" date="2021-09" db="EMBL/GenBank/DDBJ databases">
        <authorList>
            <person name="Gilroy R."/>
        </authorList>
    </citation>
    <scope>NUCLEOTIDE SEQUENCE</scope>
    <source>
        <strain evidence="11">6019</strain>
    </source>
</reference>
<gene>
    <name evidence="11" type="ORF">K8V35_08940</name>
</gene>
<dbReference type="PANTHER" id="PTHR47837:SF1">
    <property type="entry name" value="GTP PYROPHOSPHOKINASE YJBM"/>
    <property type="match status" value="1"/>
</dbReference>
<protein>
    <recommendedName>
        <fullName evidence="4">GTP diphosphokinase</fullName>
        <ecNumber evidence="4">2.7.6.5</ecNumber>
    </recommendedName>
</protein>
<dbReference type="SUPFAM" id="SSF81301">
    <property type="entry name" value="Nucleotidyltransferase"/>
    <property type="match status" value="1"/>
</dbReference>
<evidence type="ECO:0000256" key="5">
    <source>
        <dbReference type="ARBA" id="ARBA00022679"/>
    </source>
</evidence>
<dbReference type="GO" id="GO:0008728">
    <property type="term" value="F:GTP diphosphokinase activity"/>
    <property type="evidence" value="ECO:0007669"/>
    <property type="project" value="UniProtKB-EC"/>
</dbReference>
<feature type="coiled-coil region" evidence="9">
    <location>
        <begin position="172"/>
        <end position="199"/>
    </location>
</feature>
<dbReference type="InterPro" id="IPR052366">
    <property type="entry name" value="GTP_Pyrophosphokinase"/>
</dbReference>
<comment type="pathway">
    <text evidence="1">Purine metabolism; ppGpp biosynthesis; ppGpp from GTP: step 1/2.</text>
</comment>
<dbReference type="CDD" id="cd05399">
    <property type="entry name" value="NT_Rel-Spo_like"/>
    <property type="match status" value="1"/>
</dbReference>
<evidence type="ECO:0000259" key="10">
    <source>
        <dbReference type="SMART" id="SM00954"/>
    </source>
</evidence>
<dbReference type="Gene3D" id="1.10.287.860">
    <property type="entry name" value="Nucleotidyltransferase"/>
    <property type="match status" value="1"/>
</dbReference>
<evidence type="ECO:0000256" key="7">
    <source>
        <dbReference type="ARBA" id="ARBA00022777"/>
    </source>
</evidence>
<evidence type="ECO:0000256" key="4">
    <source>
        <dbReference type="ARBA" id="ARBA00013251"/>
    </source>
</evidence>
<dbReference type="Proteomes" id="UP000763505">
    <property type="component" value="Unassembled WGS sequence"/>
</dbReference>
<reference evidence="11" key="1">
    <citation type="journal article" date="2021" name="PeerJ">
        <title>Extensive microbial diversity within the chicken gut microbiome revealed by metagenomics and culture.</title>
        <authorList>
            <person name="Gilroy R."/>
            <person name="Ravi A."/>
            <person name="Getino M."/>
            <person name="Pursley I."/>
            <person name="Horton D.L."/>
            <person name="Alikhan N.F."/>
            <person name="Baker D."/>
            <person name="Gharbi K."/>
            <person name="Hall N."/>
            <person name="Watson M."/>
            <person name="Adriaenssens E.M."/>
            <person name="Foster-Nyarko E."/>
            <person name="Jarju S."/>
            <person name="Secka A."/>
            <person name="Antonio M."/>
            <person name="Oren A."/>
            <person name="Chaudhuri R.R."/>
            <person name="La Ragione R."/>
            <person name="Hildebrand F."/>
            <person name="Pallen M.J."/>
        </authorList>
    </citation>
    <scope>NUCLEOTIDE SEQUENCE</scope>
    <source>
        <strain evidence="11">6019</strain>
    </source>
</reference>
<evidence type="ECO:0000256" key="8">
    <source>
        <dbReference type="ARBA" id="ARBA00022840"/>
    </source>
</evidence>
<dbReference type="PANTHER" id="PTHR47837">
    <property type="entry name" value="GTP PYROPHOSPHOKINASE YJBM"/>
    <property type="match status" value="1"/>
</dbReference>
<keyword evidence="9" id="KW-0175">Coiled coil</keyword>
<name>A0A921DYJ6_9STAP</name>
<comment type="similarity">
    <text evidence="2">Belongs to the RelA/SpoT family.</text>
</comment>
<keyword evidence="5" id="KW-0808">Transferase</keyword>
<sequence length="205" mass="24409">MDKWDIFLSPYEQAIQELKIKLKGIRKDYQVNQQTSPVEFVTARVKPIKSIIEKANVRNIPYDRLREEMYDIAGVRVMCQFEDDIEVICEQIRNRTDMIVVEERDYVTEIKSSGYRSYHMILKYPVETIDGTIIILAELQIRTLAMNFWATIEHSLNYKYQGEYPPEIQRRLQNAAQAAQLLDREMSEIREEIMEAQKYFSKKRK</sequence>
<dbReference type="AlphaFoldDB" id="A0A921DYJ6"/>
<evidence type="ECO:0000256" key="1">
    <source>
        <dbReference type="ARBA" id="ARBA00004976"/>
    </source>
</evidence>
<dbReference type="GO" id="GO:0016301">
    <property type="term" value="F:kinase activity"/>
    <property type="evidence" value="ECO:0007669"/>
    <property type="project" value="UniProtKB-KW"/>
</dbReference>
<evidence type="ECO:0000256" key="9">
    <source>
        <dbReference type="SAM" id="Coils"/>
    </source>
</evidence>
<dbReference type="EMBL" id="DYYI01000096">
    <property type="protein sequence ID" value="HJE20463.1"/>
    <property type="molecule type" value="Genomic_DNA"/>
</dbReference>
<dbReference type="FunFam" id="3.30.460.10:FF:000012">
    <property type="entry name" value="GTP pyrophosphokinase YjbM"/>
    <property type="match status" value="1"/>
</dbReference>
<dbReference type="Pfam" id="PF04607">
    <property type="entry name" value="RelA_SpoT"/>
    <property type="match status" value="1"/>
</dbReference>
<dbReference type="GO" id="GO:0005524">
    <property type="term" value="F:ATP binding"/>
    <property type="evidence" value="ECO:0007669"/>
    <property type="project" value="UniProtKB-KW"/>
</dbReference>
<dbReference type="Gene3D" id="3.30.460.10">
    <property type="entry name" value="Beta Polymerase, domain 2"/>
    <property type="match status" value="1"/>
</dbReference>
<evidence type="ECO:0000313" key="12">
    <source>
        <dbReference type="Proteomes" id="UP000763505"/>
    </source>
</evidence>
<dbReference type="InterPro" id="IPR043519">
    <property type="entry name" value="NT_sf"/>
</dbReference>
<keyword evidence="8" id="KW-0067">ATP-binding</keyword>
<keyword evidence="7" id="KW-0418">Kinase</keyword>
<evidence type="ECO:0000256" key="2">
    <source>
        <dbReference type="ARBA" id="ARBA00007476"/>
    </source>
</evidence>
<organism evidence="11 12">
    <name type="scientific">Aliicoccus persicus</name>
    <dbReference type="NCBI Taxonomy" id="930138"/>
    <lineage>
        <taxon>Bacteria</taxon>
        <taxon>Bacillati</taxon>
        <taxon>Bacillota</taxon>
        <taxon>Bacilli</taxon>
        <taxon>Bacillales</taxon>
        <taxon>Staphylococcaceae</taxon>
        <taxon>Aliicoccus</taxon>
    </lineage>
</organism>